<keyword evidence="2" id="KW-1133">Transmembrane helix</keyword>
<accession>A0A2A9M744</accession>
<feature type="region of interest" description="Disordered" evidence="1">
    <location>
        <begin position="231"/>
        <end position="269"/>
    </location>
</feature>
<feature type="transmembrane region" description="Helical" evidence="2">
    <location>
        <begin position="15"/>
        <end position="34"/>
    </location>
</feature>
<feature type="transmembrane region" description="Helical" evidence="2">
    <location>
        <begin position="190"/>
        <end position="211"/>
    </location>
</feature>
<keyword evidence="2" id="KW-0472">Membrane</keyword>
<proteinExistence type="predicted"/>
<evidence type="ECO:0000256" key="1">
    <source>
        <dbReference type="SAM" id="MobiDB-lite"/>
    </source>
</evidence>
<gene>
    <name evidence="3" type="ORF">BESB_082130</name>
</gene>
<dbReference type="AlphaFoldDB" id="A0A2A9M744"/>
<feature type="region of interest" description="Disordered" evidence="1">
    <location>
        <begin position="36"/>
        <end position="84"/>
    </location>
</feature>
<name>A0A2A9M744_BESBE</name>
<feature type="compositionally biased region" description="Basic and acidic residues" evidence="1">
    <location>
        <begin position="251"/>
        <end position="269"/>
    </location>
</feature>
<keyword evidence="4" id="KW-1185">Reference proteome</keyword>
<comment type="caution">
    <text evidence="3">The sequence shown here is derived from an EMBL/GenBank/DDBJ whole genome shotgun (WGS) entry which is preliminary data.</text>
</comment>
<evidence type="ECO:0008006" key="5">
    <source>
        <dbReference type="Google" id="ProtNLM"/>
    </source>
</evidence>
<dbReference type="RefSeq" id="XP_029217023.1">
    <property type="nucleotide sequence ID" value="XM_029366563.1"/>
</dbReference>
<dbReference type="GeneID" id="40313139"/>
<dbReference type="EMBL" id="NWUJ01000009">
    <property type="protein sequence ID" value="PFH33014.1"/>
    <property type="molecule type" value="Genomic_DNA"/>
</dbReference>
<evidence type="ECO:0000256" key="2">
    <source>
        <dbReference type="SAM" id="Phobius"/>
    </source>
</evidence>
<dbReference type="KEGG" id="bbes:BESB_082130"/>
<organism evidence="3 4">
    <name type="scientific">Besnoitia besnoiti</name>
    <name type="common">Apicomplexan protozoan</name>
    <dbReference type="NCBI Taxonomy" id="94643"/>
    <lineage>
        <taxon>Eukaryota</taxon>
        <taxon>Sar</taxon>
        <taxon>Alveolata</taxon>
        <taxon>Apicomplexa</taxon>
        <taxon>Conoidasida</taxon>
        <taxon>Coccidia</taxon>
        <taxon>Eucoccidiorida</taxon>
        <taxon>Eimeriorina</taxon>
        <taxon>Sarcocystidae</taxon>
        <taxon>Besnoitia</taxon>
    </lineage>
</organism>
<sequence>MAEAFAHASLPPRRLLAACGFAAMAFATPLLAYGTEGDRAPQRSPEAATSPSFSEGRLMMRRGGARSAEGAQKDADPRAAAKLRPEDAVNQLMVELLEDNAEYQALQRRRHLENIVKRYADEESVHVEDHALFQKERQRLLRLDKRWNMWVTLLGTTLLLTLAASGSALFREHFYGEWQDTPAERLHEKFLTQLLWATAFLSALVSVFANWRRQRTNKKFTEQGARLERMTYEAGAGVDPQREPLLGPTAEDEKRHQREMRKRAATEQQ</sequence>
<feature type="transmembrane region" description="Helical" evidence="2">
    <location>
        <begin position="147"/>
        <end position="170"/>
    </location>
</feature>
<protein>
    <recommendedName>
        <fullName evidence="5">Transmembrane protein</fullName>
    </recommendedName>
</protein>
<keyword evidence="2" id="KW-0812">Transmembrane</keyword>
<evidence type="ECO:0000313" key="4">
    <source>
        <dbReference type="Proteomes" id="UP000224006"/>
    </source>
</evidence>
<reference evidence="3 4" key="1">
    <citation type="submission" date="2017-09" db="EMBL/GenBank/DDBJ databases">
        <title>Genome sequencing of Besnoitia besnoiti strain Bb-Ger1.</title>
        <authorList>
            <person name="Schares G."/>
            <person name="Venepally P."/>
            <person name="Lorenzi H.A."/>
        </authorList>
    </citation>
    <scope>NUCLEOTIDE SEQUENCE [LARGE SCALE GENOMIC DNA]</scope>
    <source>
        <strain evidence="3 4">Bb-Ger1</strain>
    </source>
</reference>
<evidence type="ECO:0000313" key="3">
    <source>
        <dbReference type="EMBL" id="PFH33014.1"/>
    </source>
</evidence>
<feature type="compositionally biased region" description="Basic and acidic residues" evidence="1">
    <location>
        <begin position="71"/>
        <end position="84"/>
    </location>
</feature>
<dbReference type="Proteomes" id="UP000224006">
    <property type="component" value="Chromosome VIII"/>
</dbReference>
<dbReference type="VEuPathDB" id="ToxoDB:BESB_082130"/>